<accession>A0AAD9IRI3</accession>
<dbReference type="Gene3D" id="1.20.1070.10">
    <property type="entry name" value="Rhodopsin 7-helix transmembrane proteins"/>
    <property type="match status" value="1"/>
</dbReference>
<dbReference type="SUPFAM" id="SSF81321">
    <property type="entry name" value="Family A G protein-coupled receptor-like"/>
    <property type="match status" value="1"/>
</dbReference>
<organism evidence="7 8">
    <name type="scientific">Paralvinella palmiformis</name>
    <dbReference type="NCBI Taxonomy" id="53620"/>
    <lineage>
        <taxon>Eukaryota</taxon>
        <taxon>Metazoa</taxon>
        <taxon>Spiralia</taxon>
        <taxon>Lophotrochozoa</taxon>
        <taxon>Annelida</taxon>
        <taxon>Polychaeta</taxon>
        <taxon>Sedentaria</taxon>
        <taxon>Canalipalpata</taxon>
        <taxon>Terebellida</taxon>
        <taxon>Terebelliformia</taxon>
        <taxon>Alvinellidae</taxon>
        <taxon>Paralvinella</taxon>
    </lineage>
</organism>
<sequence length="107" mass="11843">MGHPYDEKVQRFLQNLSYVPEDVAVIGLILGSLGSASALLGNILIIMTFLTDRHLRQRQNVFVVSAAIMEIILTFLKDAIALGVYGVGRWQFGVTMMNGKCDITPFL</sequence>
<evidence type="ECO:0000256" key="3">
    <source>
        <dbReference type="ARBA" id="ARBA00022989"/>
    </source>
</evidence>
<evidence type="ECO:0000256" key="2">
    <source>
        <dbReference type="ARBA" id="ARBA00022692"/>
    </source>
</evidence>
<protein>
    <recommendedName>
        <fullName evidence="6">G-protein coupled receptors family 1 profile domain-containing protein</fullName>
    </recommendedName>
</protein>
<evidence type="ECO:0000313" key="8">
    <source>
        <dbReference type="Proteomes" id="UP001208570"/>
    </source>
</evidence>
<dbReference type="AlphaFoldDB" id="A0AAD9IRI3"/>
<keyword evidence="2 5" id="KW-0812">Transmembrane</keyword>
<dbReference type="EMBL" id="JAODUP010001663">
    <property type="protein sequence ID" value="KAK2139662.1"/>
    <property type="molecule type" value="Genomic_DNA"/>
</dbReference>
<name>A0AAD9IRI3_9ANNE</name>
<dbReference type="InterPro" id="IPR017452">
    <property type="entry name" value="GPCR_Rhodpsn_7TM"/>
</dbReference>
<proteinExistence type="predicted"/>
<comment type="caution">
    <text evidence="7">The sequence shown here is derived from an EMBL/GenBank/DDBJ whole genome shotgun (WGS) entry which is preliminary data.</text>
</comment>
<gene>
    <name evidence="7" type="ORF">LSH36_1664g00007</name>
</gene>
<feature type="transmembrane region" description="Helical" evidence="5">
    <location>
        <begin position="23"/>
        <end position="50"/>
    </location>
</feature>
<dbReference type="GO" id="GO:0016020">
    <property type="term" value="C:membrane"/>
    <property type="evidence" value="ECO:0007669"/>
    <property type="project" value="UniProtKB-SubCell"/>
</dbReference>
<evidence type="ECO:0000256" key="1">
    <source>
        <dbReference type="ARBA" id="ARBA00004370"/>
    </source>
</evidence>
<evidence type="ECO:0000256" key="5">
    <source>
        <dbReference type="SAM" id="Phobius"/>
    </source>
</evidence>
<evidence type="ECO:0000256" key="4">
    <source>
        <dbReference type="ARBA" id="ARBA00023136"/>
    </source>
</evidence>
<comment type="subcellular location">
    <subcellularLocation>
        <location evidence="1">Membrane</location>
    </subcellularLocation>
</comment>
<reference evidence="7" key="1">
    <citation type="journal article" date="2023" name="Mol. Biol. Evol.">
        <title>Third-Generation Sequencing Reveals the Adaptive Role of the Epigenome in Three Deep-Sea Polychaetes.</title>
        <authorList>
            <person name="Perez M."/>
            <person name="Aroh O."/>
            <person name="Sun Y."/>
            <person name="Lan Y."/>
            <person name="Juniper S.K."/>
            <person name="Young C.R."/>
            <person name="Angers B."/>
            <person name="Qian P.Y."/>
        </authorList>
    </citation>
    <scope>NUCLEOTIDE SEQUENCE</scope>
    <source>
        <strain evidence="7">P08H-3</strain>
    </source>
</reference>
<dbReference type="PROSITE" id="PS50262">
    <property type="entry name" value="G_PROTEIN_RECEP_F1_2"/>
    <property type="match status" value="1"/>
</dbReference>
<feature type="transmembrane region" description="Helical" evidence="5">
    <location>
        <begin position="62"/>
        <end position="87"/>
    </location>
</feature>
<keyword evidence="3 5" id="KW-1133">Transmembrane helix</keyword>
<feature type="domain" description="G-protein coupled receptors family 1 profile" evidence="6">
    <location>
        <begin position="41"/>
        <end position="107"/>
    </location>
</feature>
<keyword evidence="8" id="KW-1185">Reference proteome</keyword>
<keyword evidence="4 5" id="KW-0472">Membrane</keyword>
<evidence type="ECO:0000259" key="6">
    <source>
        <dbReference type="PROSITE" id="PS50262"/>
    </source>
</evidence>
<evidence type="ECO:0000313" key="7">
    <source>
        <dbReference type="EMBL" id="KAK2139662.1"/>
    </source>
</evidence>
<dbReference type="Proteomes" id="UP001208570">
    <property type="component" value="Unassembled WGS sequence"/>
</dbReference>